<evidence type="ECO:0000256" key="1">
    <source>
        <dbReference type="SAM" id="MobiDB-lite"/>
    </source>
</evidence>
<reference evidence="2" key="1">
    <citation type="submission" date="2019-08" db="EMBL/GenBank/DDBJ databases">
        <authorList>
            <person name="Kucharzyk K."/>
            <person name="Murdoch R.W."/>
            <person name="Higgins S."/>
            <person name="Loffler F."/>
        </authorList>
    </citation>
    <scope>NUCLEOTIDE SEQUENCE</scope>
</reference>
<accession>A0A644WG58</accession>
<organism evidence="2">
    <name type="scientific">bioreactor metagenome</name>
    <dbReference type="NCBI Taxonomy" id="1076179"/>
    <lineage>
        <taxon>unclassified sequences</taxon>
        <taxon>metagenomes</taxon>
        <taxon>ecological metagenomes</taxon>
    </lineage>
</organism>
<proteinExistence type="predicted"/>
<sequence>MKIGNGTSSTSSRLDPDTPVGPIEQTIPYSHIPDACSRLTADDSPSVGAFNSASLDEDIGGRHVGGNPIGAAAALQCNTIITNIHKALLDGHKTT</sequence>
<name>A0A644WG58_9ZZZZ</name>
<comment type="caution">
    <text evidence="2">The sequence shown here is derived from an EMBL/GenBank/DDBJ whole genome shotgun (WGS) entry which is preliminary data.</text>
</comment>
<feature type="compositionally biased region" description="Polar residues" evidence="1">
    <location>
        <begin position="1"/>
        <end position="13"/>
    </location>
</feature>
<dbReference type="EMBL" id="VSSQ01000881">
    <property type="protein sequence ID" value="MPM02589.1"/>
    <property type="molecule type" value="Genomic_DNA"/>
</dbReference>
<gene>
    <name evidence="2" type="ORF">SDC9_48838</name>
</gene>
<dbReference type="AlphaFoldDB" id="A0A644WG58"/>
<feature type="region of interest" description="Disordered" evidence="1">
    <location>
        <begin position="1"/>
        <end position="28"/>
    </location>
</feature>
<protein>
    <submittedName>
        <fullName evidence="2">Uncharacterized protein</fullName>
    </submittedName>
</protein>
<evidence type="ECO:0000313" key="2">
    <source>
        <dbReference type="EMBL" id="MPM02589.1"/>
    </source>
</evidence>